<keyword evidence="2" id="KW-0812">Transmembrane</keyword>
<dbReference type="PANTHER" id="PTHR46361:SF3">
    <property type="entry name" value="ELECTRON CARRIER_ PROTEIN DISULFIDE OXIDOREDUCTASE"/>
    <property type="match status" value="1"/>
</dbReference>
<dbReference type="STRING" id="74557.A0A1W0AAU0"/>
<gene>
    <name evidence="5" type="ORF">THRCLA_00587</name>
</gene>
<dbReference type="PANTHER" id="PTHR46361">
    <property type="entry name" value="ELECTRON CARRIER/ PROTEIN DISULFIDE OXIDOREDUCTASE"/>
    <property type="match status" value="1"/>
</dbReference>
<dbReference type="EMBL" id="JNBS01000242">
    <property type="protein sequence ID" value="OQS07402.1"/>
    <property type="molecule type" value="Genomic_DNA"/>
</dbReference>
<dbReference type="Pfam" id="PF08588">
    <property type="entry name" value="Duc1"/>
    <property type="match status" value="1"/>
</dbReference>
<dbReference type="Proteomes" id="UP000243217">
    <property type="component" value="Unassembled WGS sequence"/>
</dbReference>
<keyword evidence="2" id="KW-1133">Transmembrane helix</keyword>
<dbReference type="InterPro" id="IPR013897">
    <property type="entry name" value="Duc1"/>
</dbReference>
<evidence type="ECO:0000256" key="2">
    <source>
        <dbReference type="SAM" id="Phobius"/>
    </source>
</evidence>
<organism evidence="5 6">
    <name type="scientific">Thraustotheca clavata</name>
    <dbReference type="NCBI Taxonomy" id="74557"/>
    <lineage>
        <taxon>Eukaryota</taxon>
        <taxon>Sar</taxon>
        <taxon>Stramenopiles</taxon>
        <taxon>Oomycota</taxon>
        <taxon>Saprolegniomycetes</taxon>
        <taxon>Saprolegniales</taxon>
        <taxon>Achlyaceae</taxon>
        <taxon>Thraustotheca</taxon>
    </lineage>
</organism>
<evidence type="ECO:0000259" key="3">
    <source>
        <dbReference type="Pfam" id="PF04784"/>
    </source>
</evidence>
<reference evidence="5 6" key="1">
    <citation type="journal article" date="2014" name="Genome Biol. Evol.">
        <title>The secreted proteins of Achlya hypogyna and Thraustotheca clavata identify the ancestral oomycete secretome and reveal gene acquisitions by horizontal gene transfer.</title>
        <authorList>
            <person name="Misner I."/>
            <person name="Blouin N."/>
            <person name="Leonard G."/>
            <person name="Richards T.A."/>
            <person name="Lane C.E."/>
        </authorList>
    </citation>
    <scope>NUCLEOTIDE SEQUENCE [LARGE SCALE GENOMIC DNA]</scope>
    <source>
        <strain evidence="5 6">ATCC 34112</strain>
    </source>
</reference>
<feature type="domain" description="DUF547" evidence="3">
    <location>
        <begin position="626"/>
        <end position="749"/>
    </location>
</feature>
<keyword evidence="6" id="KW-1185">Reference proteome</keyword>
<dbReference type="InterPro" id="IPR006869">
    <property type="entry name" value="DUF547"/>
</dbReference>
<dbReference type="Pfam" id="PF04784">
    <property type="entry name" value="DUF547"/>
    <property type="match status" value="1"/>
</dbReference>
<proteinExistence type="predicted"/>
<sequence length="770" mass="88040">MNDVFDFAWRTTQATCMLGSIMFVAALYMRRVRQHPMKPVVDMPAEDGNKSFGYGLSLRDAINPVANIDFNSYVPIEIDTPLFQGNAYVLLRNPQGDARWDPLFQGKQRMIWVMVQGQFKRQPKGVVYLAGELPRSMDLSMWTKAWASMIIASVKTLISKLHFSFGSEKEAPHIALPLYQSADQLVATPLDEVPPKLGRDSWGESPKQQQERKATPVGQEVFRTDMVYSFQFHTMYVDLTTWSLVNLPGINDVSLKNFFGDMALRLSVYEHVPKPNEVAHISKEYCFAFDVSCTDSESTTTEPEDSAATSCVSKDVIIDFTGIEFHMWMWLEYFDATQDLRHVAYVLVVRQGDSKVYTVILPSEAIELIMRLNGDNTTLITRARREFYMAIEDQVIEVGRQLHSVIKSGTGEARKELHHWLTTQSPMTLAAANTDNSLGVSIWSWRRSSMNICKEGSAYRILSDTFLRQEYMVLTSEHLSFYRTYSSSSLKKLPIAHITHVTCRHLHDLFVLVIYTWTEVVYVHVPDPLAWQDAIVNLCERSPIRQSSAFLKMTNWTPFNALTYEGYLVLNSRKVAHDEVDQEFNLFAVAEQCVQAAANAWTSRTLENKVFFQKQVQRLRFLDLNQLSTSEQRMAFFFNVYQSLYVHLHLTIEEPTTVCMHQVVYEVGVQKLLLSLAEIEHVILRGGLPTIIDAPYLDEIPQKSSYPAQFSSIACNRKDFRISIALYGHRIDKNLVVYEPNCFHEQVNAMVSSTLQPRVKVSESTIHLPV</sequence>
<name>A0A1W0AAU0_9STRA</name>
<dbReference type="OrthoDB" id="418495at2759"/>
<evidence type="ECO:0000256" key="1">
    <source>
        <dbReference type="SAM" id="MobiDB-lite"/>
    </source>
</evidence>
<protein>
    <submittedName>
        <fullName evidence="5">Uncharacterized protein</fullName>
    </submittedName>
</protein>
<evidence type="ECO:0000313" key="6">
    <source>
        <dbReference type="Proteomes" id="UP000243217"/>
    </source>
</evidence>
<accession>A0A1W0AAU0</accession>
<feature type="region of interest" description="Disordered" evidence="1">
    <location>
        <begin position="196"/>
        <end position="216"/>
    </location>
</feature>
<evidence type="ECO:0000259" key="4">
    <source>
        <dbReference type="Pfam" id="PF08588"/>
    </source>
</evidence>
<comment type="caution">
    <text evidence="5">The sequence shown here is derived from an EMBL/GenBank/DDBJ whole genome shotgun (WGS) entry which is preliminary data.</text>
</comment>
<dbReference type="AlphaFoldDB" id="A0A1W0AAU0"/>
<feature type="domain" description="Domain of unknown function at the cortex 1" evidence="4">
    <location>
        <begin position="68"/>
        <end position="291"/>
    </location>
</feature>
<evidence type="ECO:0000313" key="5">
    <source>
        <dbReference type="EMBL" id="OQS07402.1"/>
    </source>
</evidence>
<keyword evidence="2" id="KW-0472">Membrane</keyword>
<feature type="non-terminal residue" evidence="5">
    <location>
        <position position="770"/>
    </location>
</feature>
<feature type="transmembrane region" description="Helical" evidence="2">
    <location>
        <begin position="12"/>
        <end position="29"/>
    </location>
</feature>